<dbReference type="Proteomes" id="UP000027473">
    <property type="component" value="Unassembled WGS sequence"/>
</dbReference>
<evidence type="ECO:0000313" key="2">
    <source>
        <dbReference type="Proteomes" id="UP000027473"/>
    </source>
</evidence>
<organism evidence="1 2">
    <name type="scientific">Fusobacterium necrophorum BL</name>
    <dbReference type="NCBI Taxonomy" id="1441732"/>
    <lineage>
        <taxon>Bacteria</taxon>
        <taxon>Fusobacteriati</taxon>
        <taxon>Fusobacteriota</taxon>
        <taxon>Fusobacteriia</taxon>
        <taxon>Fusobacteriales</taxon>
        <taxon>Fusobacteriaceae</taxon>
        <taxon>Fusobacterium</taxon>
    </lineage>
</organism>
<gene>
    <name evidence="1" type="ORF">FUSO3_10930</name>
</gene>
<evidence type="ECO:0000313" key="1">
    <source>
        <dbReference type="EMBL" id="KDE61152.1"/>
    </source>
</evidence>
<sequence length="30" mass="3505">MKNAFLGDNHNDMCHNRVHYKNCKVANQSD</sequence>
<protein>
    <submittedName>
        <fullName evidence="1">Uncharacterized protein</fullName>
    </submittedName>
</protein>
<reference evidence="1 2" key="1">
    <citation type="submission" date="2014-01" db="EMBL/GenBank/DDBJ databases">
        <title>Comparative genomics of Fusobacterium necrophorum wild isolates.</title>
        <authorList>
            <person name="Kittichotirat W."/>
            <person name="Bumgarner R.E."/>
            <person name="Lawrence P."/>
        </authorList>
    </citation>
    <scope>NUCLEOTIDE SEQUENCE [LARGE SCALE GENOMIC DNA]</scope>
    <source>
        <strain evidence="1 2">BL</strain>
    </source>
</reference>
<comment type="caution">
    <text evidence="1">The sequence shown here is derived from an EMBL/GenBank/DDBJ whole genome shotgun (WGS) entry which is preliminary data.</text>
</comment>
<name>A0AB73BTQ2_9FUSO</name>
<dbReference type="AlphaFoldDB" id="A0AB73BTQ2"/>
<dbReference type="EMBL" id="JAAC01000205">
    <property type="protein sequence ID" value="KDE61152.1"/>
    <property type="molecule type" value="Genomic_DNA"/>
</dbReference>
<accession>A0AB73BTQ2</accession>
<proteinExistence type="predicted"/>